<sequence length="44" mass="4878">KQEILESILVKSDGKLLIWEAKDVSKKIQIINFVTDSASLYAAA</sequence>
<dbReference type="Proteomes" id="UP000789366">
    <property type="component" value="Unassembled WGS sequence"/>
</dbReference>
<gene>
    <name evidence="1" type="ORF">SPELUC_LOCUS16186</name>
</gene>
<feature type="non-terminal residue" evidence="1">
    <location>
        <position position="1"/>
    </location>
</feature>
<evidence type="ECO:0000313" key="2">
    <source>
        <dbReference type="Proteomes" id="UP000789366"/>
    </source>
</evidence>
<keyword evidence="2" id="KW-1185">Reference proteome</keyword>
<accession>A0ACA9R690</accession>
<organism evidence="1 2">
    <name type="scientific">Cetraspora pellucida</name>
    <dbReference type="NCBI Taxonomy" id="1433469"/>
    <lineage>
        <taxon>Eukaryota</taxon>
        <taxon>Fungi</taxon>
        <taxon>Fungi incertae sedis</taxon>
        <taxon>Mucoromycota</taxon>
        <taxon>Glomeromycotina</taxon>
        <taxon>Glomeromycetes</taxon>
        <taxon>Diversisporales</taxon>
        <taxon>Gigasporaceae</taxon>
        <taxon>Cetraspora</taxon>
    </lineage>
</organism>
<dbReference type="EMBL" id="CAJVPW010058286">
    <property type="protein sequence ID" value="CAG8777856.1"/>
    <property type="molecule type" value="Genomic_DNA"/>
</dbReference>
<name>A0ACA9R690_9GLOM</name>
<evidence type="ECO:0000313" key="1">
    <source>
        <dbReference type="EMBL" id="CAG8777856.1"/>
    </source>
</evidence>
<proteinExistence type="predicted"/>
<reference evidence="1" key="1">
    <citation type="submission" date="2021-06" db="EMBL/GenBank/DDBJ databases">
        <authorList>
            <person name="Kallberg Y."/>
            <person name="Tangrot J."/>
            <person name="Rosling A."/>
        </authorList>
    </citation>
    <scope>NUCLEOTIDE SEQUENCE</scope>
    <source>
        <strain evidence="1">28 12/20/2015</strain>
    </source>
</reference>
<protein>
    <submittedName>
        <fullName evidence="1">16327_t:CDS:1</fullName>
    </submittedName>
</protein>
<feature type="non-terminal residue" evidence="1">
    <location>
        <position position="44"/>
    </location>
</feature>
<comment type="caution">
    <text evidence="1">The sequence shown here is derived from an EMBL/GenBank/DDBJ whole genome shotgun (WGS) entry which is preliminary data.</text>
</comment>